<feature type="transmembrane region" description="Helical" evidence="1">
    <location>
        <begin position="9"/>
        <end position="30"/>
    </location>
</feature>
<organism evidence="2 3">
    <name type="scientific">Molossus molossus</name>
    <name type="common">Pallas' mastiff bat</name>
    <name type="synonym">Vespertilio molossus</name>
    <dbReference type="NCBI Taxonomy" id="27622"/>
    <lineage>
        <taxon>Eukaryota</taxon>
        <taxon>Metazoa</taxon>
        <taxon>Chordata</taxon>
        <taxon>Craniata</taxon>
        <taxon>Vertebrata</taxon>
        <taxon>Euteleostomi</taxon>
        <taxon>Mammalia</taxon>
        <taxon>Eutheria</taxon>
        <taxon>Laurasiatheria</taxon>
        <taxon>Chiroptera</taxon>
        <taxon>Yangochiroptera</taxon>
        <taxon>Molossidae</taxon>
        <taxon>Molossus</taxon>
    </lineage>
</organism>
<keyword evidence="1" id="KW-0812">Transmembrane</keyword>
<sequence>MLSQRIRDLSYSCIVLHCVYVPSFCVHLSTYGHLGCFQILAIINSAATNMGMHIFFLIGVSGFLGYIPRSGITESSGSSIFNFLRYHHIVFHSGCTSLHSHQQCTRVSFSLVLVRFVISMPKQNLSE</sequence>
<name>A0A7J8HC19_MOLMO</name>
<dbReference type="InParanoid" id="A0A7J8HC19"/>
<evidence type="ECO:0000313" key="2">
    <source>
        <dbReference type="EMBL" id="KAF6469827.1"/>
    </source>
</evidence>
<keyword evidence="1" id="KW-1133">Transmembrane helix</keyword>
<reference evidence="2 3" key="1">
    <citation type="journal article" date="2020" name="Nature">
        <title>Six reference-quality genomes reveal evolution of bat adaptations.</title>
        <authorList>
            <person name="Jebb D."/>
            <person name="Huang Z."/>
            <person name="Pippel M."/>
            <person name="Hughes G.M."/>
            <person name="Lavrichenko K."/>
            <person name="Devanna P."/>
            <person name="Winkler S."/>
            <person name="Jermiin L.S."/>
            <person name="Skirmuntt E.C."/>
            <person name="Katzourakis A."/>
            <person name="Burkitt-Gray L."/>
            <person name="Ray D.A."/>
            <person name="Sullivan K.A.M."/>
            <person name="Roscito J.G."/>
            <person name="Kirilenko B.M."/>
            <person name="Davalos L.M."/>
            <person name="Corthals A.P."/>
            <person name="Power M.L."/>
            <person name="Jones G."/>
            <person name="Ransome R.D."/>
            <person name="Dechmann D.K.N."/>
            <person name="Locatelli A.G."/>
            <person name="Puechmaille S.J."/>
            <person name="Fedrigo O."/>
            <person name="Jarvis E.D."/>
            <person name="Hiller M."/>
            <person name="Vernes S.C."/>
            <person name="Myers E.W."/>
            <person name="Teeling E.C."/>
        </authorList>
    </citation>
    <scope>NUCLEOTIDE SEQUENCE [LARGE SCALE GENOMIC DNA]</scope>
    <source>
        <strain evidence="2">MMolMol1</strain>
        <tissue evidence="2">Muscle</tissue>
    </source>
</reference>
<keyword evidence="3" id="KW-1185">Reference proteome</keyword>
<evidence type="ECO:0000313" key="3">
    <source>
        <dbReference type="Proteomes" id="UP000550707"/>
    </source>
</evidence>
<feature type="transmembrane region" description="Helical" evidence="1">
    <location>
        <begin position="50"/>
        <end position="67"/>
    </location>
</feature>
<dbReference type="EMBL" id="JACASF010000007">
    <property type="protein sequence ID" value="KAF6469827.1"/>
    <property type="molecule type" value="Genomic_DNA"/>
</dbReference>
<gene>
    <name evidence="2" type="ORF">HJG59_011184</name>
</gene>
<dbReference type="AlphaFoldDB" id="A0A7J8HC19"/>
<protein>
    <submittedName>
        <fullName evidence="2">Uncharacterized protein</fullName>
    </submittedName>
</protein>
<dbReference type="Proteomes" id="UP000550707">
    <property type="component" value="Unassembled WGS sequence"/>
</dbReference>
<accession>A0A7J8HC19</accession>
<evidence type="ECO:0000256" key="1">
    <source>
        <dbReference type="SAM" id="Phobius"/>
    </source>
</evidence>
<keyword evidence="1" id="KW-0472">Membrane</keyword>
<proteinExistence type="predicted"/>
<comment type="caution">
    <text evidence="2">The sequence shown here is derived from an EMBL/GenBank/DDBJ whole genome shotgun (WGS) entry which is preliminary data.</text>
</comment>